<dbReference type="Proteomes" id="UP000187283">
    <property type="component" value="Unassembled WGS sequence"/>
</dbReference>
<dbReference type="EMBL" id="LSSN01000103">
    <property type="protein sequence ID" value="OMJ25848.1"/>
    <property type="molecule type" value="Genomic_DNA"/>
</dbReference>
<evidence type="ECO:0000256" key="1">
    <source>
        <dbReference type="SAM" id="MobiDB-lite"/>
    </source>
</evidence>
<gene>
    <name evidence="2" type="ORF">AYI70_g618</name>
</gene>
<organism evidence="2 3">
    <name type="scientific">Smittium culicis</name>
    <dbReference type="NCBI Taxonomy" id="133412"/>
    <lineage>
        <taxon>Eukaryota</taxon>
        <taxon>Fungi</taxon>
        <taxon>Fungi incertae sedis</taxon>
        <taxon>Zoopagomycota</taxon>
        <taxon>Kickxellomycotina</taxon>
        <taxon>Harpellomycetes</taxon>
        <taxon>Harpellales</taxon>
        <taxon>Legeriomycetaceae</taxon>
        <taxon>Smittium</taxon>
    </lineage>
</organism>
<reference evidence="2 3" key="1">
    <citation type="submission" date="2017-01" db="EMBL/GenBank/DDBJ databases">
        <authorList>
            <person name="Mah S.A."/>
            <person name="Swanson W.J."/>
            <person name="Moy G.W."/>
            <person name="Vacquier V.D."/>
        </authorList>
    </citation>
    <scope>NUCLEOTIDE SEQUENCE [LARGE SCALE GENOMIC DNA]</scope>
    <source>
        <strain evidence="2 3">GSMNP</strain>
    </source>
</reference>
<keyword evidence="3" id="KW-1185">Reference proteome</keyword>
<sequence>MIRRPQLLPKNFNSIPKIPSEVHQTTNNVNLLILDSNTIINPKSPSHKNNPQNLQINNCFNTKPKIKLKRINMHQEDEYRNSFHNPIKLHENHFLSHNPSEEILGTNGADKSTENSSKSRKKSKMSIHSLINNE</sequence>
<proteinExistence type="predicted"/>
<dbReference type="AlphaFoldDB" id="A0A1R1YG06"/>
<name>A0A1R1YG06_9FUNG</name>
<evidence type="ECO:0000313" key="2">
    <source>
        <dbReference type="EMBL" id="OMJ25848.1"/>
    </source>
</evidence>
<comment type="caution">
    <text evidence="2">The sequence shown here is derived from an EMBL/GenBank/DDBJ whole genome shotgun (WGS) entry which is preliminary data.</text>
</comment>
<protein>
    <submittedName>
        <fullName evidence="2">Uncharacterized protein</fullName>
    </submittedName>
</protein>
<feature type="region of interest" description="Disordered" evidence="1">
    <location>
        <begin position="93"/>
        <end position="134"/>
    </location>
</feature>
<evidence type="ECO:0000313" key="3">
    <source>
        <dbReference type="Proteomes" id="UP000187283"/>
    </source>
</evidence>
<accession>A0A1R1YG06</accession>